<evidence type="ECO:0000256" key="9">
    <source>
        <dbReference type="ARBA" id="ARBA00023224"/>
    </source>
</evidence>
<dbReference type="PROSITE" id="PS00237">
    <property type="entry name" value="G_PROTEIN_RECEP_F1_1"/>
    <property type="match status" value="1"/>
</dbReference>
<comment type="similarity">
    <text evidence="10">Belongs to the G-protein coupled receptor 1 family.</text>
</comment>
<keyword evidence="11" id="KW-0716">Sensory transduction</keyword>
<sequence length="312" mass="35187">MESQHEMVNETTVTEFILLGLSSQPAVQFSLFGLFLVIYFVTLIGNIFILLVISLDKRLHNPMYFFLFNLSVVDIGYTTSTVPKMLLNYLSQEKTISLAGCFTQMYFFISFGGIECLLLGVMAYDRYAAICHPLHYNVLMRPKVCASLAATAWILGLSNSGVHSGLMSHLSFCRDNVIQHFFCDIPPLFQLSCSDTQVNQIVTFVVGGSVIMGPFLVILVSYVYIVVAILMIRTKEGRLKAFSTCASHLTVVNIYYGTIIFTYIRPNSSYSQEQDRILPVFYGILTPMLNPIIYSLRNKDVQKVFKKVMQGK</sequence>
<feature type="transmembrane region" description="Helical" evidence="11">
    <location>
        <begin position="244"/>
        <end position="264"/>
    </location>
</feature>
<organism evidence="13 14">
    <name type="scientific">Anolis carolinensis</name>
    <name type="common">Green anole</name>
    <name type="synonym">American chameleon</name>
    <dbReference type="NCBI Taxonomy" id="28377"/>
    <lineage>
        <taxon>Eukaryota</taxon>
        <taxon>Metazoa</taxon>
        <taxon>Chordata</taxon>
        <taxon>Craniata</taxon>
        <taxon>Vertebrata</taxon>
        <taxon>Euteleostomi</taxon>
        <taxon>Lepidosauria</taxon>
        <taxon>Squamata</taxon>
        <taxon>Bifurcata</taxon>
        <taxon>Unidentata</taxon>
        <taxon>Episquamata</taxon>
        <taxon>Toxicofera</taxon>
        <taxon>Iguania</taxon>
        <taxon>Dactyloidae</taxon>
        <taxon>Anolis</taxon>
    </lineage>
</organism>
<dbReference type="CDD" id="cd13954">
    <property type="entry name" value="7tmA_OR"/>
    <property type="match status" value="1"/>
</dbReference>
<dbReference type="GO" id="GO:0004930">
    <property type="term" value="F:G protein-coupled receptor activity"/>
    <property type="evidence" value="ECO:0007669"/>
    <property type="project" value="UniProtKB-KW"/>
</dbReference>
<feature type="transmembrane region" description="Helical" evidence="11">
    <location>
        <begin position="65"/>
        <end position="86"/>
    </location>
</feature>
<evidence type="ECO:0000313" key="14">
    <source>
        <dbReference type="Proteomes" id="UP000001646"/>
    </source>
</evidence>
<comment type="subcellular location">
    <subcellularLocation>
        <location evidence="1 11">Cell membrane</location>
        <topology evidence="1 11">Multi-pass membrane protein</topology>
    </subcellularLocation>
</comment>
<reference evidence="13" key="2">
    <citation type="submission" date="2025-08" db="UniProtKB">
        <authorList>
            <consortium name="Ensembl"/>
        </authorList>
    </citation>
    <scope>IDENTIFICATION</scope>
</reference>
<dbReference type="AlphaFoldDB" id="H9GH10"/>
<dbReference type="KEGG" id="acs:100563162"/>
<dbReference type="Bgee" id="ENSACAG00000010971">
    <property type="expression patterns" value="Expressed in brain"/>
</dbReference>
<feature type="transmembrane region" description="Helical" evidence="11">
    <location>
        <begin position="211"/>
        <end position="232"/>
    </location>
</feature>
<keyword evidence="6 10" id="KW-0297">G-protein coupled receptor</keyword>
<evidence type="ECO:0000259" key="12">
    <source>
        <dbReference type="PROSITE" id="PS50262"/>
    </source>
</evidence>
<evidence type="ECO:0000256" key="6">
    <source>
        <dbReference type="ARBA" id="ARBA00023040"/>
    </source>
</evidence>
<dbReference type="Proteomes" id="UP000001646">
    <property type="component" value="Unplaced"/>
</dbReference>
<dbReference type="PANTHER" id="PTHR26452">
    <property type="entry name" value="OLFACTORY RECEPTOR"/>
    <property type="match status" value="1"/>
</dbReference>
<keyword evidence="8 10" id="KW-0675">Receptor</keyword>
<evidence type="ECO:0000256" key="2">
    <source>
        <dbReference type="ARBA" id="ARBA00022475"/>
    </source>
</evidence>
<dbReference type="FunFam" id="1.20.1070.10:FF:000015">
    <property type="entry name" value="Olfactory receptor"/>
    <property type="match status" value="1"/>
</dbReference>
<keyword evidence="7 11" id="KW-0472">Membrane</keyword>
<dbReference type="GeneID" id="100563162"/>
<dbReference type="Gene3D" id="1.20.1070.10">
    <property type="entry name" value="Rhodopsin 7-helix transmembrane proteins"/>
    <property type="match status" value="1"/>
</dbReference>
<dbReference type="InterPro" id="IPR000725">
    <property type="entry name" value="Olfact_rcpt"/>
</dbReference>
<feature type="transmembrane region" description="Helical" evidence="11">
    <location>
        <begin position="144"/>
        <end position="162"/>
    </location>
</feature>
<reference evidence="13" key="1">
    <citation type="submission" date="2009-12" db="EMBL/GenBank/DDBJ databases">
        <title>The Genome Sequence of Anolis carolinensis (Green Anole Lizard).</title>
        <authorList>
            <consortium name="The Genome Sequencing Platform"/>
            <person name="Di Palma F."/>
            <person name="Alfoldi J."/>
            <person name="Heiman D."/>
            <person name="Young S."/>
            <person name="Grabherr M."/>
            <person name="Johnson J."/>
            <person name="Lander E.S."/>
            <person name="Lindblad-Toh K."/>
        </authorList>
    </citation>
    <scope>NUCLEOTIDE SEQUENCE [LARGE SCALE GENOMIC DNA]</scope>
    <source>
        <strain evidence="13">JBL SC #1</strain>
    </source>
</reference>
<dbReference type="InterPro" id="IPR000276">
    <property type="entry name" value="GPCR_Rhodpsn"/>
</dbReference>
<dbReference type="RefSeq" id="XP_008114678.2">
    <property type="nucleotide sequence ID" value="XM_008116471.2"/>
</dbReference>
<feature type="transmembrane region" description="Helical" evidence="11">
    <location>
        <begin position="29"/>
        <end position="53"/>
    </location>
</feature>
<dbReference type="eggNOG" id="ENOG502SHUD">
    <property type="taxonomic scope" value="Eukaryota"/>
</dbReference>
<keyword evidence="9 10" id="KW-0807">Transducer</keyword>
<evidence type="ECO:0000256" key="4">
    <source>
        <dbReference type="ARBA" id="ARBA00022725"/>
    </source>
</evidence>
<keyword evidence="5 11" id="KW-1133">Transmembrane helix</keyword>
<protein>
    <recommendedName>
        <fullName evidence="11">Olfactory receptor</fullName>
    </recommendedName>
</protein>
<dbReference type="HOGENOM" id="CLU_012526_1_3_1"/>
<dbReference type="Ensembl" id="ENSACAT00000010969.3">
    <property type="protein sequence ID" value="ENSACAP00000010747.3"/>
    <property type="gene ID" value="ENSACAG00000010971.3"/>
</dbReference>
<keyword evidence="3 10" id="KW-0812">Transmembrane</keyword>
<dbReference type="SUPFAM" id="SSF81321">
    <property type="entry name" value="Family A G protein-coupled receptor-like"/>
    <property type="match status" value="1"/>
</dbReference>
<feature type="transmembrane region" description="Helical" evidence="11">
    <location>
        <begin position="276"/>
        <end position="296"/>
    </location>
</feature>
<dbReference type="InParanoid" id="H9GH10"/>
<dbReference type="Pfam" id="PF13853">
    <property type="entry name" value="7tm_4"/>
    <property type="match status" value="1"/>
</dbReference>
<accession>H9GH10</accession>
<evidence type="ECO:0000313" key="13">
    <source>
        <dbReference type="Ensembl" id="ENSACAP00000010747.3"/>
    </source>
</evidence>
<evidence type="ECO:0000256" key="3">
    <source>
        <dbReference type="ARBA" id="ARBA00022692"/>
    </source>
</evidence>
<evidence type="ECO:0000256" key="1">
    <source>
        <dbReference type="ARBA" id="ARBA00004651"/>
    </source>
</evidence>
<proteinExistence type="inferred from homology"/>
<dbReference type="GO" id="GO:0005549">
    <property type="term" value="F:odorant binding"/>
    <property type="evidence" value="ECO:0000318"/>
    <property type="project" value="GO_Central"/>
</dbReference>
<dbReference type="PRINTS" id="PR00245">
    <property type="entry name" value="OLFACTORYR"/>
</dbReference>
<reference evidence="13" key="3">
    <citation type="submission" date="2025-09" db="UniProtKB">
        <authorList>
            <consortium name="Ensembl"/>
        </authorList>
    </citation>
    <scope>IDENTIFICATION</scope>
</reference>
<dbReference type="InterPro" id="IPR050516">
    <property type="entry name" value="Olfactory_GPCR"/>
</dbReference>
<dbReference type="PROSITE" id="PS50262">
    <property type="entry name" value="G_PROTEIN_RECEP_F1_2"/>
    <property type="match status" value="1"/>
</dbReference>
<evidence type="ECO:0000256" key="7">
    <source>
        <dbReference type="ARBA" id="ARBA00023136"/>
    </source>
</evidence>
<evidence type="ECO:0000256" key="5">
    <source>
        <dbReference type="ARBA" id="ARBA00022989"/>
    </source>
</evidence>
<evidence type="ECO:0000256" key="11">
    <source>
        <dbReference type="RuleBase" id="RU363047"/>
    </source>
</evidence>
<evidence type="ECO:0000256" key="10">
    <source>
        <dbReference type="RuleBase" id="RU000688"/>
    </source>
</evidence>
<feature type="domain" description="G-protein coupled receptors family 1 profile" evidence="12">
    <location>
        <begin position="45"/>
        <end position="294"/>
    </location>
</feature>
<dbReference type="GO" id="GO:0004984">
    <property type="term" value="F:olfactory receptor activity"/>
    <property type="evidence" value="ECO:0000318"/>
    <property type="project" value="GO_Central"/>
</dbReference>
<dbReference type="GeneTree" id="ENSGT01140000282524"/>
<keyword evidence="4 11" id="KW-0552">Olfaction</keyword>
<gene>
    <name evidence="13" type="primary">LOC100563162</name>
</gene>
<keyword evidence="14" id="KW-1185">Reference proteome</keyword>
<feature type="transmembrane region" description="Helical" evidence="11">
    <location>
        <begin position="106"/>
        <end position="124"/>
    </location>
</feature>
<dbReference type="PRINTS" id="PR00237">
    <property type="entry name" value="GPCRRHODOPSN"/>
</dbReference>
<evidence type="ECO:0000256" key="8">
    <source>
        <dbReference type="ARBA" id="ARBA00023170"/>
    </source>
</evidence>
<dbReference type="InterPro" id="IPR017452">
    <property type="entry name" value="GPCR_Rhodpsn_7TM"/>
</dbReference>
<name>H9GH10_ANOCA</name>
<dbReference type="GO" id="GO:0005886">
    <property type="term" value="C:plasma membrane"/>
    <property type="evidence" value="ECO:0007669"/>
    <property type="project" value="UniProtKB-SubCell"/>
</dbReference>
<keyword evidence="2 11" id="KW-1003">Cell membrane</keyword>